<dbReference type="PANTHER" id="PTHR24148">
    <property type="entry name" value="ANKYRIN REPEAT DOMAIN-CONTAINING PROTEIN 39 HOMOLOG-RELATED"/>
    <property type="match status" value="1"/>
</dbReference>
<organism evidence="3 4">
    <name type="scientific">Trichoderma lentiforme</name>
    <dbReference type="NCBI Taxonomy" id="1567552"/>
    <lineage>
        <taxon>Eukaryota</taxon>
        <taxon>Fungi</taxon>
        <taxon>Dikarya</taxon>
        <taxon>Ascomycota</taxon>
        <taxon>Pezizomycotina</taxon>
        <taxon>Sordariomycetes</taxon>
        <taxon>Hypocreomycetidae</taxon>
        <taxon>Hypocreales</taxon>
        <taxon>Hypocreaceae</taxon>
        <taxon>Trichoderma</taxon>
    </lineage>
</organism>
<dbReference type="PANTHER" id="PTHR24148:SF64">
    <property type="entry name" value="HETEROKARYON INCOMPATIBILITY DOMAIN-CONTAINING PROTEIN"/>
    <property type="match status" value="1"/>
</dbReference>
<dbReference type="EMBL" id="QLNT01000030">
    <property type="protein sequence ID" value="KAF3056931.1"/>
    <property type="molecule type" value="Genomic_DNA"/>
</dbReference>
<accession>A0A9P5C7M0</accession>
<feature type="region of interest" description="Disordered" evidence="1">
    <location>
        <begin position="642"/>
        <end position="661"/>
    </location>
</feature>
<proteinExistence type="predicted"/>
<reference evidence="3 4" key="1">
    <citation type="submission" date="2018-06" db="EMBL/GenBank/DDBJ databases">
        <title>Genome analysis of cellulolytic fungus Trichoderma lentiforme CFAM-422.</title>
        <authorList>
            <person name="Steindorff A.S."/>
            <person name="Formighieri E.F."/>
            <person name="Midorikawa G.E.O."/>
            <person name="Tamietti M.S."/>
            <person name="Ramos E.Z."/>
            <person name="Silva A.S."/>
            <person name="Bon E.P.S."/>
            <person name="Mendes T.D."/>
            <person name="Damaso M.C.T."/>
            <person name="Favaro L.C.L."/>
        </authorList>
    </citation>
    <scope>NUCLEOTIDE SEQUENCE [LARGE SCALE GENOMIC DNA]</scope>
    <source>
        <strain evidence="3 4">CFAM-422</strain>
    </source>
</reference>
<dbReference type="Pfam" id="PF06985">
    <property type="entry name" value="HET"/>
    <property type="match status" value="1"/>
</dbReference>
<dbReference type="Pfam" id="PF11905">
    <property type="entry name" value="DUF3425"/>
    <property type="match status" value="1"/>
</dbReference>
<feature type="region of interest" description="Disordered" evidence="1">
    <location>
        <begin position="1"/>
        <end position="32"/>
    </location>
</feature>
<evidence type="ECO:0000313" key="4">
    <source>
        <dbReference type="Proteomes" id="UP000801864"/>
    </source>
</evidence>
<gene>
    <name evidence="3" type="ORF">CFAM422_012491</name>
</gene>
<evidence type="ECO:0000259" key="2">
    <source>
        <dbReference type="Pfam" id="PF06985"/>
    </source>
</evidence>
<keyword evidence="4" id="KW-1185">Reference proteome</keyword>
<evidence type="ECO:0000313" key="3">
    <source>
        <dbReference type="EMBL" id="KAF3056931.1"/>
    </source>
</evidence>
<comment type="caution">
    <text evidence="3">The sequence shown here is derived from an EMBL/GenBank/DDBJ whole genome shotgun (WGS) entry which is preliminary data.</text>
</comment>
<feature type="domain" description="Heterokaryon incompatibility" evidence="2">
    <location>
        <begin position="70"/>
        <end position="211"/>
    </location>
</feature>
<dbReference type="InterPro" id="IPR021833">
    <property type="entry name" value="DUF3425"/>
</dbReference>
<dbReference type="Proteomes" id="UP000801864">
    <property type="component" value="Unassembled WGS sequence"/>
</dbReference>
<dbReference type="InterPro" id="IPR052895">
    <property type="entry name" value="HetReg/Transcr_Mod"/>
</dbReference>
<dbReference type="AlphaFoldDB" id="A0A9P5C7M0"/>
<sequence length="923" mass="105238">MSANQSRRRTDLGSSLEGSTKPKTDNRLPYQGGELDKNSLRLVEIQPAAHESDPVVCTLSEVTFGSRPKFEALSYMWGTEKADDAITLNGHPFEVGKNLLDALHFLRSQAMFKKTCHLFWIDAICINQSDVEERNRQVRIMDQIYFRADTVVVWLGSKYSEFQREMISELKLEESEKLGEGSPQIGNSTQQKMVRHLRTDPYWDRLWILQEIGKAWQLRVCYGNETFSWDDFMNLMMLHNGDGATGPLRLDRLLRKEKYNDSHTLKRLLEEHRATKCSEPRDKVYGLIGLASDAGEFPIDYKKSLYEVWKDTMEFMNKWNLFQDESQILPIGGLVKSLLMANHGDPLSQLSKEHKDQVDSTQLLDNPKSPLVFRLKAAAIGCIVCVGPSANDVVSGPDEATRWRTATQRLFPADELGSAHQEYDKLLHALLESDESEIEKACFNRPSPVVWEQRNTLGYQYHNLESVRDYIRRVHQVTKTITFKWKQKPQEVTDRLAPVQPRLYLAKDGNRTQRKMGLASSLVQQNDVVFRVPSAKRALLVRVVQEEKSKSKARVVGTALTTKDMCSSTPDNDYTGWTTAVHLDAGTLFMLLEYSDFASAFIPESPTRRNSHQTKNHSTATLIVTNLPESAKRICTYTPMKNPNLLEAKPQSHTLDSAERRRLQNRRSQHNYRLREAAKAKQDKRITKAASVRRGKFLLLKPTQESCPVIKERPTPPLPCGAYFVSARSLLLSADHRLLTLVHNNIIRGLAANASLLNYPWSTVCQDDALSSFSPPTLNLDLPITQSPLPVNLHPTSLQYEETHHPWLDLIPYPQFRDNLLRRLATASPEWDFETELCEDVTGVGRLQLSCSRPGFMIWGENSWDAQNWEVTEEFARKWHDLIDGCCDLIASTNEWRKKRGEAPLHTKHSITTASPELSLLSE</sequence>
<protein>
    <recommendedName>
        <fullName evidence="2">Heterokaryon incompatibility domain-containing protein</fullName>
    </recommendedName>
</protein>
<evidence type="ECO:0000256" key="1">
    <source>
        <dbReference type="SAM" id="MobiDB-lite"/>
    </source>
</evidence>
<name>A0A9P5C7M0_9HYPO</name>
<dbReference type="InterPro" id="IPR010730">
    <property type="entry name" value="HET"/>
</dbReference>